<keyword evidence="1" id="KW-0004">4Fe-4S</keyword>
<dbReference type="InterPro" id="IPR011826">
    <property type="entry name" value="HAcnase/IPMdehydase_lsu_prok"/>
</dbReference>
<dbReference type="EMBL" id="FOOX01000002">
    <property type="protein sequence ID" value="SFG14785.1"/>
    <property type="molecule type" value="Genomic_DNA"/>
</dbReference>
<accession>A0A1I2PF64</accession>
<keyword evidence="5" id="KW-0456">Lyase</keyword>
<evidence type="ECO:0000256" key="5">
    <source>
        <dbReference type="ARBA" id="ARBA00023239"/>
    </source>
</evidence>
<name>A0A1I2PF64_9FIRM</name>
<evidence type="ECO:0000259" key="6">
    <source>
        <dbReference type="Pfam" id="PF00330"/>
    </source>
</evidence>
<dbReference type="GO" id="GO:0003861">
    <property type="term" value="F:3-isopropylmalate dehydratase activity"/>
    <property type="evidence" value="ECO:0007669"/>
    <property type="project" value="InterPro"/>
</dbReference>
<dbReference type="InterPro" id="IPR036008">
    <property type="entry name" value="Aconitase_4Fe-4S_dom"/>
</dbReference>
<dbReference type="PRINTS" id="PR00415">
    <property type="entry name" value="ACONITASE"/>
</dbReference>
<dbReference type="SUPFAM" id="SSF53732">
    <property type="entry name" value="Aconitase iron-sulfur domain"/>
    <property type="match status" value="1"/>
</dbReference>
<dbReference type="GO" id="GO:0051539">
    <property type="term" value="F:4 iron, 4 sulfur cluster binding"/>
    <property type="evidence" value="ECO:0007669"/>
    <property type="project" value="UniProtKB-KW"/>
</dbReference>
<dbReference type="Pfam" id="PF00330">
    <property type="entry name" value="Aconitase"/>
    <property type="match status" value="1"/>
</dbReference>
<keyword evidence="2" id="KW-0479">Metal-binding</keyword>
<proteinExistence type="predicted"/>
<dbReference type="InterPro" id="IPR015931">
    <property type="entry name" value="Acnase/IPM_dHydase_lsu_aba_1/3"/>
</dbReference>
<dbReference type="NCBIfam" id="TIGR02086">
    <property type="entry name" value="IPMI_arch"/>
    <property type="match status" value="1"/>
</dbReference>
<dbReference type="NCBIfam" id="TIGR01343">
    <property type="entry name" value="hacA_fam"/>
    <property type="match status" value="1"/>
</dbReference>
<evidence type="ECO:0000313" key="8">
    <source>
        <dbReference type="Proteomes" id="UP000199337"/>
    </source>
</evidence>
<dbReference type="PANTHER" id="PTHR43822:SF21">
    <property type="entry name" value="3-ISOPROPYLMALATE DEHYDRATASE LARGE SUBUNIT 1"/>
    <property type="match status" value="1"/>
</dbReference>
<dbReference type="RefSeq" id="WP_092469054.1">
    <property type="nucleotide sequence ID" value="NZ_FOOX01000002.1"/>
</dbReference>
<evidence type="ECO:0000256" key="4">
    <source>
        <dbReference type="ARBA" id="ARBA00023014"/>
    </source>
</evidence>
<protein>
    <submittedName>
        <fullName evidence="7">3-isopropylmalate/(R)-2-methylmalate dehydratase large subunit</fullName>
    </submittedName>
</protein>
<sequence length="419" mass="44169">MKPMTIVEKILSRKAGAPVYAGDFATVPVDALMIHDSNAATTMESFRSFKRNGIMPGTDVVMVMDHFAPCPTEAAANMHLKMREFAAGHNLRLYGEGDGVGHQIMCEGHVFPGDIAVGTDSHSCTYGALNALGTGIGSTEAAGVLAYRRMWFRVPESIRVVWHGELPAGVTAKDLALKTVQEIGLRRAIYKVLEFAGDVVSRLPVEDRMTICNMGVEVGAKAAIMPPDDKLLQWIDRRPGTARTFEAAGADPGCAYCEVLELDAGQLEPLVACPPMVNLAAPARELSGKPVSQVVLGSCTNGRAGDFHAAAALLAGKKVAPGVRLILVPASRQVLTELINDGTMEALVRAGGQLIPPGCGPCAGYHGGIVGKQEVVVATTNRNFIGRMGSQDAEIYLASPVTAAAAALTGMITDPREVL</sequence>
<keyword evidence="4" id="KW-0411">Iron-sulfur</keyword>
<evidence type="ECO:0000256" key="2">
    <source>
        <dbReference type="ARBA" id="ARBA00022723"/>
    </source>
</evidence>
<dbReference type="NCBIfam" id="NF001614">
    <property type="entry name" value="PRK00402.1"/>
    <property type="match status" value="1"/>
</dbReference>
<keyword evidence="8" id="KW-1185">Reference proteome</keyword>
<dbReference type="OrthoDB" id="9764318at2"/>
<dbReference type="AlphaFoldDB" id="A0A1I2PF64"/>
<dbReference type="InterPro" id="IPR001030">
    <property type="entry name" value="Acoase/IPM_deHydtase_lsu_aba"/>
</dbReference>
<evidence type="ECO:0000256" key="3">
    <source>
        <dbReference type="ARBA" id="ARBA00023004"/>
    </source>
</evidence>
<dbReference type="STRING" id="341036.SAMN05660649_00874"/>
<evidence type="ECO:0000313" key="7">
    <source>
        <dbReference type="EMBL" id="SFG14785.1"/>
    </source>
</evidence>
<organism evidence="7 8">
    <name type="scientific">Desulfotruncus arcticus DSM 17038</name>
    <dbReference type="NCBI Taxonomy" id="1121424"/>
    <lineage>
        <taxon>Bacteria</taxon>
        <taxon>Bacillati</taxon>
        <taxon>Bacillota</taxon>
        <taxon>Clostridia</taxon>
        <taxon>Eubacteriales</taxon>
        <taxon>Desulfallaceae</taxon>
        <taxon>Desulfotruncus</taxon>
    </lineage>
</organism>
<dbReference type="PANTHER" id="PTHR43822">
    <property type="entry name" value="HOMOACONITASE, MITOCHONDRIAL-RELATED"/>
    <property type="match status" value="1"/>
</dbReference>
<dbReference type="GO" id="GO:0046872">
    <property type="term" value="F:metal ion binding"/>
    <property type="evidence" value="ECO:0007669"/>
    <property type="project" value="UniProtKB-KW"/>
</dbReference>
<feature type="domain" description="Aconitase/3-isopropylmalate dehydratase large subunit alpha/beta/alpha" evidence="6">
    <location>
        <begin position="22"/>
        <end position="410"/>
    </location>
</feature>
<reference evidence="8" key="1">
    <citation type="submission" date="2016-10" db="EMBL/GenBank/DDBJ databases">
        <authorList>
            <person name="Varghese N."/>
            <person name="Submissions S."/>
        </authorList>
    </citation>
    <scope>NUCLEOTIDE SEQUENCE [LARGE SCALE GENOMIC DNA]</scope>
    <source>
        <strain evidence="8">DSM 17038</strain>
    </source>
</reference>
<dbReference type="Proteomes" id="UP000199337">
    <property type="component" value="Unassembled WGS sequence"/>
</dbReference>
<evidence type="ECO:0000256" key="1">
    <source>
        <dbReference type="ARBA" id="ARBA00022485"/>
    </source>
</evidence>
<gene>
    <name evidence="7" type="ORF">SAMN05660649_00874</name>
</gene>
<dbReference type="GO" id="GO:0009098">
    <property type="term" value="P:L-leucine biosynthetic process"/>
    <property type="evidence" value="ECO:0007669"/>
    <property type="project" value="InterPro"/>
</dbReference>
<dbReference type="Gene3D" id="3.30.499.10">
    <property type="entry name" value="Aconitase, domain 3"/>
    <property type="match status" value="2"/>
</dbReference>
<dbReference type="InterPro" id="IPR050067">
    <property type="entry name" value="IPM_dehydratase_rel_enz"/>
</dbReference>
<dbReference type="InterPro" id="IPR006251">
    <property type="entry name" value="Homoacnase/IPMdehydase_lsu"/>
</dbReference>
<keyword evidence="3" id="KW-0408">Iron</keyword>